<dbReference type="NCBIfam" id="TIGR01484">
    <property type="entry name" value="HAD-SF-IIB"/>
    <property type="match status" value="1"/>
</dbReference>
<dbReference type="InterPro" id="IPR036412">
    <property type="entry name" value="HAD-like_sf"/>
</dbReference>
<dbReference type="EMBL" id="FWFF01000001">
    <property type="protein sequence ID" value="SLM88354.1"/>
    <property type="molecule type" value="Genomic_DNA"/>
</dbReference>
<dbReference type="InterPro" id="IPR006379">
    <property type="entry name" value="HAD-SF_hydro_IIB"/>
</dbReference>
<evidence type="ECO:0000313" key="1">
    <source>
        <dbReference type="EMBL" id="SLM88354.1"/>
    </source>
</evidence>
<dbReference type="PANTHER" id="PTHR10000:SF8">
    <property type="entry name" value="HAD SUPERFAMILY HYDROLASE-LIKE, TYPE 3"/>
    <property type="match status" value="1"/>
</dbReference>
<keyword evidence="2" id="KW-1185">Reference proteome</keyword>
<dbReference type="AlphaFoldDB" id="A0A1X6WTH7"/>
<dbReference type="Gene3D" id="3.40.50.1000">
    <property type="entry name" value="HAD superfamily/HAD-like"/>
    <property type="match status" value="1"/>
</dbReference>
<gene>
    <name evidence="1" type="ORF">FM105_00145</name>
</gene>
<dbReference type="Pfam" id="PF08282">
    <property type="entry name" value="Hydrolase_3"/>
    <property type="match status" value="1"/>
</dbReference>
<sequence length="278" mass="30023">MSMTVTRPQLVALDVDGTIVDYDNRMSEVVRTTLEAVVEAGHHVVVSTGRSVGGALETANRLGLTDGYVVASNGAVVVRLDQGSEKGWVVQHVETFDPRPALERMVDVMPTALYMVEDENLDRYASAEFPSGELADMEDFTIVPFDELKERRATRIVMRDPNGASDDFRQAVERVGLHGVTYSVGWSNWLDIAPDGVSKAHGLEIVSELLDISREDTIGAGDGSNDIEMIEWVDYGIVMGQAGDELKALASVVTDPVDDDGLATALIERLGLEAAATA</sequence>
<evidence type="ECO:0000313" key="2">
    <source>
        <dbReference type="Proteomes" id="UP000196581"/>
    </source>
</evidence>
<dbReference type="InterPro" id="IPR023214">
    <property type="entry name" value="HAD_sf"/>
</dbReference>
<organism evidence="1 2">
    <name type="scientific">Brevibacterium yomogidense</name>
    <dbReference type="NCBI Taxonomy" id="946573"/>
    <lineage>
        <taxon>Bacteria</taxon>
        <taxon>Bacillati</taxon>
        <taxon>Actinomycetota</taxon>
        <taxon>Actinomycetes</taxon>
        <taxon>Micrococcales</taxon>
        <taxon>Brevibacteriaceae</taxon>
        <taxon>Brevibacterium</taxon>
    </lineage>
</organism>
<dbReference type="GO" id="GO:0000287">
    <property type="term" value="F:magnesium ion binding"/>
    <property type="evidence" value="ECO:0007669"/>
    <property type="project" value="TreeGrafter"/>
</dbReference>
<dbReference type="GO" id="GO:0016791">
    <property type="term" value="F:phosphatase activity"/>
    <property type="evidence" value="ECO:0007669"/>
    <property type="project" value="TreeGrafter"/>
</dbReference>
<reference evidence="2" key="1">
    <citation type="submission" date="2017-02" db="EMBL/GenBank/DDBJ databases">
        <authorList>
            <person name="Dridi B."/>
        </authorList>
    </citation>
    <scope>NUCLEOTIDE SEQUENCE [LARGE SCALE GENOMIC DNA]</scope>
    <source>
        <strain evidence="2">B Co 03.10</strain>
    </source>
</reference>
<keyword evidence="1" id="KW-0378">Hydrolase</keyword>
<proteinExistence type="predicted"/>
<name>A0A1X6WTH7_9MICO</name>
<dbReference type="PANTHER" id="PTHR10000">
    <property type="entry name" value="PHOSPHOSERINE PHOSPHATASE"/>
    <property type="match status" value="1"/>
</dbReference>
<protein>
    <submittedName>
        <fullName evidence="1">Hydrolase</fullName>
    </submittedName>
</protein>
<dbReference type="Gene3D" id="3.30.1240.10">
    <property type="match status" value="1"/>
</dbReference>
<dbReference type="SUPFAM" id="SSF56784">
    <property type="entry name" value="HAD-like"/>
    <property type="match status" value="1"/>
</dbReference>
<dbReference type="GO" id="GO:0005829">
    <property type="term" value="C:cytosol"/>
    <property type="evidence" value="ECO:0007669"/>
    <property type="project" value="TreeGrafter"/>
</dbReference>
<dbReference type="Proteomes" id="UP000196581">
    <property type="component" value="Unassembled WGS sequence"/>
</dbReference>
<accession>A0A1X6WTH7</accession>